<dbReference type="InterPro" id="IPR001845">
    <property type="entry name" value="HTH_ArsR_DNA-bd_dom"/>
</dbReference>
<dbReference type="InterPro" id="IPR036390">
    <property type="entry name" value="WH_DNA-bd_sf"/>
</dbReference>
<dbReference type="Proteomes" id="UP000789738">
    <property type="component" value="Unassembled WGS sequence"/>
</dbReference>
<organism evidence="6 7">
    <name type="scientific">Clostridium neonatale</name>
    <dbReference type="NCBI Taxonomy" id="137838"/>
    <lineage>
        <taxon>Bacteria</taxon>
        <taxon>Bacillati</taxon>
        <taxon>Bacillota</taxon>
        <taxon>Clostridia</taxon>
        <taxon>Eubacteriales</taxon>
        <taxon>Clostridiaceae</taxon>
        <taxon>Clostridium</taxon>
    </lineage>
</organism>
<comment type="caution">
    <text evidence="6">The sequence shown here is derived from an EMBL/GenBank/DDBJ whole genome shotgun (WGS) entry which is preliminary data.</text>
</comment>
<dbReference type="Pfam" id="PF01022">
    <property type="entry name" value="HTH_5"/>
    <property type="match status" value="1"/>
</dbReference>
<sequence length="134" mass="15444">MNRYSYIQMKRVIDMNDNIEVCNCTIIHEDIVSKVKKSIPEEETLYDLADLFKVLGDSTRIKILCALFEAEMCVCDIAALLGMTQSAISHQLRVLKQARLVKYKKEGKVVYYSLDDEHVKSIFDQGLIHISERN</sequence>
<keyword evidence="4" id="KW-0105">Cadmium resistance</keyword>
<dbReference type="InterPro" id="IPR018334">
    <property type="entry name" value="ArsR_HTH"/>
</dbReference>
<dbReference type="GO" id="GO:0003677">
    <property type="term" value="F:DNA binding"/>
    <property type="evidence" value="ECO:0007669"/>
    <property type="project" value="UniProtKB-KW"/>
</dbReference>
<dbReference type="Gene3D" id="1.10.10.10">
    <property type="entry name" value="Winged helix-like DNA-binding domain superfamily/Winged helix DNA-binding domain"/>
    <property type="match status" value="1"/>
</dbReference>
<evidence type="ECO:0000256" key="4">
    <source>
        <dbReference type="ARBA" id="ARBA00043263"/>
    </source>
</evidence>
<protein>
    <submittedName>
        <fullName evidence="6">Transcriptional regulator, ArsR-type</fullName>
    </submittedName>
</protein>
<evidence type="ECO:0000256" key="2">
    <source>
        <dbReference type="ARBA" id="ARBA00023125"/>
    </source>
</evidence>
<gene>
    <name evidence="6" type="ORF">CNEO_40676</name>
</gene>
<evidence type="ECO:0000313" key="7">
    <source>
        <dbReference type="Proteomes" id="UP000789738"/>
    </source>
</evidence>
<dbReference type="PROSITE" id="PS00846">
    <property type="entry name" value="HTH_ARSR_1"/>
    <property type="match status" value="1"/>
</dbReference>
<evidence type="ECO:0000256" key="3">
    <source>
        <dbReference type="ARBA" id="ARBA00023163"/>
    </source>
</evidence>
<name>A0AA86MKW7_9CLOT</name>
<dbReference type="GO" id="GO:0046686">
    <property type="term" value="P:response to cadmium ion"/>
    <property type="evidence" value="ECO:0007669"/>
    <property type="project" value="UniProtKB-KW"/>
</dbReference>
<dbReference type="PRINTS" id="PR00778">
    <property type="entry name" value="HTHARSR"/>
</dbReference>
<evidence type="ECO:0000256" key="1">
    <source>
        <dbReference type="ARBA" id="ARBA00023015"/>
    </source>
</evidence>
<dbReference type="InterPro" id="IPR036388">
    <property type="entry name" value="WH-like_DNA-bd_sf"/>
</dbReference>
<dbReference type="InterPro" id="IPR011991">
    <property type="entry name" value="ArsR-like_HTH"/>
</dbReference>
<dbReference type="GO" id="GO:0003700">
    <property type="term" value="F:DNA-binding transcription factor activity"/>
    <property type="evidence" value="ECO:0007669"/>
    <property type="project" value="InterPro"/>
</dbReference>
<accession>A0AA86MKW7</accession>
<dbReference type="CDD" id="cd00090">
    <property type="entry name" value="HTH_ARSR"/>
    <property type="match status" value="1"/>
</dbReference>
<dbReference type="AlphaFoldDB" id="A0AA86MKW7"/>
<dbReference type="SUPFAM" id="SSF46785">
    <property type="entry name" value="Winged helix' DNA-binding domain"/>
    <property type="match status" value="1"/>
</dbReference>
<keyword evidence="3" id="KW-0804">Transcription</keyword>
<keyword evidence="2" id="KW-0238">DNA-binding</keyword>
<feature type="domain" description="HTH arsR-type" evidence="5">
    <location>
        <begin position="40"/>
        <end position="134"/>
    </location>
</feature>
<dbReference type="PROSITE" id="PS50987">
    <property type="entry name" value="HTH_ARSR_2"/>
    <property type="match status" value="1"/>
</dbReference>
<dbReference type="PANTHER" id="PTHR43132">
    <property type="entry name" value="ARSENICAL RESISTANCE OPERON REPRESSOR ARSR-RELATED"/>
    <property type="match status" value="1"/>
</dbReference>
<keyword evidence="1" id="KW-0805">Transcription regulation</keyword>
<evidence type="ECO:0000259" key="5">
    <source>
        <dbReference type="PROSITE" id="PS50987"/>
    </source>
</evidence>
<reference evidence="6" key="1">
    <citation type="submission" date="2021-10" db="EMBL/GenBank/DDBJ databases">
        <authorList>
            <person name="Mesa V."/>
        </authorList>
    </citation>
    <scope>NUCLEOTIDE SEQUENCE</scope>
    <source>
        <strain evidence="6">CC3_PB</strain>
    </source>
</reference>
<proteinExistence type="predicted"/>
<dbReference type="NCBIfam" id="NF033788">
    <property type="entry name" value="HTH_metalloreg"/>
    <property type="match status" value="1"/>
</dbReference>
<dbReference type="SMART" id="SM00418">
    <property type="entry name" value="HTH_ARSR"/>
    <property type="match status" value="1"/>
</dbReference>
<dbReference type="InterPro" id="IPR051011">
    <property type="entry name" value="Metal_resp_trans_reg"/>
</dbReference>
<evidence type="ECO:0000313" key="6">
    <source>
        <dbReference type="EMBL" id="CAG9703517.1"/>
    </source>
</evidence>
<dbReference type="PANTHER" id="PTHR43132:SF6">
    <property type="entry name" value="HTH-TYPE TRANSCRIPTIONAL REPRESSOR CZRA"/>
    <property type="match status" value="1"/>
</dbReference>
<dbReference type="EMBL" id="CAKJVE010000004">
    <property type="protein sequence ID" value="CAG9703517.1"/>
    <property type="molecule type" value="Genomic_DNA"/>
</dbReference>